<comment type="pathway">
    <text evidence="1">Carbohydrate metabolism; tricarboxylic acid cycle; succinate from succinyl-CoA (ligase route): step 1/1.</text>
</comment>
<evidence type="ECO:0000313" key="6">
    <source>
        <dbReference type="EMBL" id="KAK8489156.1"/>
    </source>
</evidence>
<dbReference type="PANTHER" id="PTHR11815">
    <property type="entry name" value="SUCCINYL-COA SYNTHETASE BETA CHAIN"/>
    <property type="match status" value="1"/>
</dbReference>
<sequence>MKDESLESSVSLHDTAKVTKAFYPLPVALPLVAKASTVVDVIASTAAKFSLHDIFRKRRAIEIVEEIKALDSKFFEQNLVLLFQFKHIEFLKMVGLSEHSGALMVACSHLGLLVVHNPNEGTLVIGLPLNVLTTPSQVDLGKIVGQILVIRQIGSRSKVVSKVYLCEKLSYVNEMYFAISLDCNTAGPLIIACSKGGTNVENLAEKFPNMIFIVPIDVFKVITIEDAAKVVDCLATKIFSLCDPSQEDSQEITAVKVDVNCINCDGEIGCMVNGAELAMVTNDIIKLYKLFVVVSRDGEAIADAAVQGATYVSKVRGSCDEVLKNCYF</sequence>
<dbReference type="Proteomes" id="UP001396334">
    <property type="component" value="Unassembled WGS sequence"/>
</dbReference>
<dbReference type="SUPFAM" id="SSF52210">
    <property type="entry name" value="Succinyl-CoA synthetase domains"/>
    <property type="match status" value="1"/>
</dbReference>
<dbReference type="SUPFAM" id="SSF56059">
    <property type="entry name" value="Glutathione synthetase ATP-binding domain-like"/>
    <property type="match status" value="1"/>
</dbReference>
<dbReference type="Pfam" id="PF08442">
    <property type="entry name" value="ATP-grasp_2"/>
    <property type="match status" value="1"/>
</dbReference>
<comment type="subunit">
    <text evidence="2">Heterooctamer of 4 alpha and 4 beta chains.</text>
</comment>
<dbReference type="Gene3D" id="3.30.470.20">
    <property type="entry name" value="ATP-grasp fold, B domain"/>
    <property type="match status" value="1"/>
</dbReference>
<feature type="domain" description="ATP-grasp fold succinyl-CoA synthetase-type" evidence="5">
    <location>
        <begin position="141"/>
        <end position="232"/>
    </location>
</feature>
<dbReference type="InterPro" id="IPR016102">
    <property type="entry name" value="Succinyl-CoA_synth-like"/>
</dbReference>
<dbReference type="PANTHER" id="PTHR11815:SF10">
    <property type="entry name" value="SUCCINATE--COA LIGASE [GDP-FORMING] SUBUNIT BETA, MITOCHONDRIAL"/>
    <property type="match status" value="1"/>
</dbReference>
<organism evidence="6 7">
    <name type="scientific">Hibiscus sabdariffa</name>
    <name type="common">roselle</name>
    <dbReference type="NCBI Taxonomy" id="183260"/>
    <lineage>
        <taxon>Eukaryota</taxon>
        <taxon>Viridiplantae</taxon>
        <taxon>Streptophyta</taxon>
        <taxon>Embryophyta</taxon>
        <taxon>Tracheophyta</taxon>
        <taxon>Spermatophyta</taxon>
        <taxon>Magnoliopsida</taxon>
        <taxon>eudicotyledons</taxon>
        <taxon>Gunneridae</taxon>
        <taxon>Pentapetalae</taxon>
        <taxon>rosids</taxon>
        <taxon>malvids</taxon>
        <taxon>Malvales</taxon>
        <taxon>Malvaceae</taxon>
        <taxon>Malvoideae</taxon>
        <taxon>Hibiscus</taxon>
    </lineage>
</organism>
<keyword evidence="7" id="KW-1185">Reference proteome</keyword>
<proteinExistence type="predicted"/>
<protein>
    <recommendedName>
        <fullName evidence="5">ATP-grasp fold succinyl-CoA synthetase-type domain-containing protein</fullName>
    </recommendedName>
</protein>
<evidence type="ECO:0000256" key="2">
    <source>
        <dbReference type="ARBA" id="ARBA00011412"/>
    </source>
</evidence>
<accession>A0ABR2A808</accession>
<evidence type="ECO:0000256" key="3">
    <source>
        <dbReference type="ARBA" id="ARBA00022598"/>
    </source>
</evidence>
<evidence type="ECO:0000259" key="5">
    <source>
        <dbReference type="Pfam" id="PF08442"/>
    </source>
</evidence>
<keyword evidence="4" id="KW-0547">Nucleotide-binding</keyword>
<evidence type="ECO:0000256" key="4">
    <source>
        <dbReference type="ARBA" id="ARBA00022741"/>
    </source>
</evidence>
<keyword evidence="3" id="KW-0436">Ligase</keyword>
<comment type="caution">
    <text evidence="6">The sequence shown here is derived from an EMBL/GenBank/DDBJ whole genome shotgun (WGS) entry which is preliminary data.</text>
</comment>
<name>A0ABR2A808_9ROSI</name>
<dbReference type="EMBL" id="JBBPBN010000324">
    <property type="protein sequence ID" value="KAK8489156.1"/>
    <property type="molecule type" value="Genomic_DNA"/>
</dbReference>
<reference evidence="6 7" key="1">
    <citation type="journal article" date="2024" name="G3 (Bethesda)">
        <title>Genome assembly of Hibiscus sabdariffa L. provides insights into metabolisms of medicinal natural products.</title>
        <authorList>
            <person name="Kim T."/>
        </authorList>
    </citation>
    <scope>NUCLEOTIDE SEQUENCE [LARGE SCALE GENOMIC DNA]</scope>
    <source>
        <strain evidence="6">TK-2024</strain>
        <tissue evidence="6">Old leaves</tissue>
    </source>
</reference>
<evidence type="ECO:0000256" key="1">
    <source>
        <dbReference type="ARBA" id="ARBA00005064"/>
    </source>
</evidence>
<gene>
    <name evidence="6" type="ORF">V6N11_049704</name>
</gene>
<evidence type="ECO:0000313" key="7">
    <source>
        <dbReference type="Proteomes" id="UP001396334"/>
    </source>
</evidence>
<dbReference type="InterPro" id="IPR013650">
    <property type="entry name" value="ATP-grasp_succ-CoA_synth-type"/>
</dbReference>